<dbReference type="EMBL" id="BJCL01000010">
    <property type="protein sequence ID" value="GCL64537.1"/>
    <property type="molecule type" value="Genomic_DNA"/>
</dbReference>
<protein>
    <recommendedName>
        <fullName evidence="1">MOSC domain-containing protein</fullName>
    </recommendedName>
</protein>
<organism evidence="2 3">
    <name type="scientific">Pseudaquabacterium pictum</name>
    <dbReference type="NCBI Taxonomy" id="2315236"/>
    <lineage>
        <taxon>Bacteria</taxon>
        <taxon>Pseudomonadati</taxon>
        <taxon>Pseudomonadota</taxon>
        <taxon>Betaproteobacteria</taxon>
        <taxon>Burkholderiales</taxon>
        <taxon>Sphaerotilaceae</taxon>
        <taxon>Pseudaquabacterium</taxon>
    </lineage>
</organism>
<reference evidence="3" key="1">
    <citation type="submission" date="2019-03" db="EMBL/GenBank/DDBJ databases">
        <title>Aquabacterium pictum sp.nov., the first bacteriochlorophyll a-containing freshwater bacterium in the genus Aquabacterium of the class Betaproteobacteria.</title>
        <authorList>
            <person name="Hirose S."/>
            <person name="Tank M."/>
            <person name="Hara E."/>
            <person name="Tamaki H."/>
            <person name="Takaichi S."/>
            <person name="Haruta S."/>
            <person name="Hanada S."/>
        </authorList>
    </citation>
    <scope>NUCLEOTIDE SEQUENCE [LARGE SCALE GENOMIC DNA]</scope>
    <source>
        <strain evidence="3">W35</strain>
    </source>
</reference>
<dbReference type="Proteomes" id="UP000301751">
    <property type="component" value="Unassembled WGS sequence"/>
</dbReference>
<dbReference type="Pfam" id="PF03473">
    <property type="entry name" value="MOSC"/>
    <property type="match status" value="1"/>
</dbReference>
<dbReference type="Gene3D" id="2.40.33.20">
    <property type="entry name" value="PK beta-barrel domain-like"/>
    <property type="match status" value="1"/>
</dbReference>
<dbReference type="PANTHER" id="PTHR30212:SF2">
    <property type="entry name" value="PROTEIN YIIM"/>
    <property type="match status" value="1"/>
</dbReference>
<dbReference type="OrthoDB" id="9786134at2"/>
<accession>A0A480AWR6</accession>
<feature type="domain" description="MOSC" evidence="1">
    <location>
        <begin position="28"/>
        <end position="170"/>
    </location>
</feature>
<dbReference type="PANTHER" id="PTHR30212">
    <property type="entry name" value="PROTEIN YIIM"/>
    <property type="match status" value="1"/>
</dbReference>
<dbReference type="RefSeq" id="WP_137734269.1">
    <property type="nucleotide sequence ID" value="NZ_BJCL01000010.1"/>
</dbReference>
<name>A0A480AWR6_9BURK</name>
<comment type="caution">
    <text evidence="2">The sequence shown here is derived from an EMBL/GenBank/DDBJ whole genome shotgun (WGS) entry which is preliminary data.</text>
</comment>
<gene>
    <name evidence="2" type="ORF">AQPW35_36180</name>
</gene>
<dbReference type="GO" id="GO:0030170">
    <property type="term" value="F:pyridoxal phosphate binding"/>
    <property type="evidence" value="ECO:0007669"/>
    <property type="project" value="InterPro"/>
</dbReference>
<keyword evidence="3" id="KW-1185">Reference proteome</keyword>
<evidence type="ECO:0000259" key="1">
    <source>
        <dbReference type="PROSITE" id="PS51340"/>
    </source>
</evidence>
<dbReference type="InterPro" id="IPR052353">
    <property type="entry name" value="Benzoxazolinone_Detox_Enz"/>
</dbReference>
<dbReference type="InterPro" id="IPR005302">
    <property type="entry name" value="MoCF_Sase_C"/>
</dbReference>
<proteinExistence type="predicted"/>
<evidence type="ECO:0000313" key="2">
    <source>
        <dbReference type="EMBL" id="GCL64537.1"/>
    </source>
</evidence>
<dbReference type="GO" id="GO:0003824">
    <property type="term" value="F:catalytic activity"/>
    <property type="evidence" value="ECO:0007669"/>
    <property type="project" value="InterPro"/>
</dbReference>
<dbReference type="AlphaFoldDB" id="A0A480AWR6"/>
<dbReference type="SUPFAM" id="SSF50800">
    <property type="entry name" value="PK beta-barrel domain-like"/>
    <property type="match status" value="1"/>
</dbReference>
<dbReference type="GO" id="GO:0030151">
    <property type="term" value="F:molybdenum ion binding"/>
    <property type="evidence" value="ECO:0007669"/>
    <property type="project" value="InterPro"/>
</dbReference>
<sequence>MKILSVNTAAAATRLIQGRAIATAIGKQPVAGPVAVGPLGLAGDEQADQSVHGGQSKAVYLYPVVHHPFWQTVRAQAGVAAADAPIAPGLFGENLTVDGIDESQLWIGDQLRLPGCTLVVSEPRNPCFKFNAVMGFPQASSLMNQSGYCGAYLAVLHPGSLQAGEEFTLVPGPREVNLRELFLAKHQRGRATWR</sequence>
<dbReference type="InterPro" id="IPR011037">
    <property type="entry name" value="Pyrv_Knase-like_insert_dom_sf"/>
</dbReference>
<dbReference type="PROSITE" id="PS51340">
    <property type="entry name" value="MOSC"/>
    <property type="match status" value="1"/>
</dbReference>
<evidence type="ECO:0000313" key="3">
    <source>
        <dbReference type="Proteomes" id="UP000301751"/>
    </source>
</evidence>